<evidence type="ECO:0000313" key="2">
    <source>
        <dbReference type="EMBL" id="GAA4861786.1"/>
    </source>
</evidence>
<feature type="transmembrane region" description="Helical" evidence="1">
    <location>
        <begin position="87"/>
        <end position="110"/>
    </location>
</feature>
<feature type="transmembrane region" description="Helical" evidence="1">
    <location>
        <begin position="122"/>
        <end position="139"/>
    </location>
</feature>
<name>A0ABP9DXC3_9GAMM</name>
<keyword evidence="1" id="KW-0472">Membrane</keyword>
<accession>A0ABP9DXC3</accession>
<sequence>MQNTRLVSSKRFWVCAALVSIATLMLDFAIHGWWLDADYQSLPGLYRPKAEAGAYFGWMLLAHACIGTALTWLYAQGDDRGKPVIGQGLRFGLALALFSAIPGYLVYYAVQPLPAVLVAKQILAGTVALLLLGVFVAWLQPGRRVLADPD</sequence>
<reference evidence="3" key="1">
    <citation type="journal article" date="2019" name="Int. J. Syst. Evol. Microbiol.">
        <title>The Global Catalogue of Microorganisms (GCM) 10K type strain sequencing project: providing services to taxonomists for standard genome sequencing and annotation.</title>
        <authorList>
            <consortium name="The Broad Institute Genomics Platform"/>
            <consortium name="The Broad Institute Genome Sequencing Center for Infectious Disease"/>
            <person name="Wu L."/>
            <person name="Ma J."/>
        </authorList>
    </citation>
    <scope>NUCLEOTIDE SEQUENCE [LARGE SCALE GENOMIC DNA]</scope>
    <source>
        <strain evidence="3">JCM 18392</strain>
    </source>
</reference>
<evidence type="ECO:0008006" key="4">
    <source>
        <dbReference type="Google" id="ProtNLM"/>
    </source>
</evidence>
<protein>
    <recommendedName>
        <fullName evidence="4">DUF2177 family protein</fullName>
    </recommendedName>
</protein>
<feature type="transmembrane region" description="Helical" evidence="1">
    <location>
        <begin position="55"/>
        <end position="75"/>
    </location>
</feature>
<feature type="transmembrane region" description="Helical" evidence="1">
    <location>
        <begin position="12"/>
        <end position="35"/>
    </location>
</feature>
<gene>
    <name evidence="2" type="ORF">GCM10023332_12230</name>
</gene>
<proteinExistence type="predicted"/>
<keyword evidence="1" id="KW-1133">Transmembrane helix</keyword>
<organism evidence="2 3">
    <name type="scientific">Luteimonas vadosa</name>
    <dbReference type="NCBI Taxonomy" id="1165507"/>
    <lineage>
        <taxon>Bacteria</taxon>
        <taxon>Pseudomonadati</taxon>
        <taxon>Pseudomonadota</taxon>
        <taxon>Gammaproteobacteria</taxon>
        <taxon>Lysobacterales</taxon>
        <taxon>Lysobacteraceae</taxon>
        <taxon>Luteimonas</taxon>
    </lineage>
</organism>
<comment type="caution">
    <text evidence="2">The sequence shown here is derived from an EMBL/GenBank/DDBJ whole genome shotgun (WGS) entry which is preliminary data.</text>
</comment>
<dbReference type="EMBL" id="BAABJY010000002">
    <property type="protein sequence ID" value="GAA4861786.1"/>
    <property type="molecule type" value="Genomic_DNA"/>
</dbReference>
<evidence type="ECO:0000313" key="3">
    <source>
        <dbReference type="Proteomes" id="UP001501323"/>
    </source>
</evidence>
<dbReference type="Proteomes" id="UP001501323">
    <property type="component" value="Unassembled WGS sequence"/>
</dbReference>
<keyword evidence="3" id="KW-1185">Reference proteome</keyword>
<keyword evidence="1" id="KW-0812">Transmembrane</keyword>
<evidence type="ECO:0000256" key="1">
    <source>
        <dbReference type="SAM" id="Phobius"/>
    </source>
</evidence>
<dbReference type="RefSeq" id="WP_345294644.1">
    <property type="nucleotide sequence ID" value="NZ_BAABJY010000002.1"/>
</dbReference>